<gene>
    <name evidence="3" type="ORF">ALTATR162_LOCUS9463</name>
</gene>
<dbReference type="GO" id="GO:0016491">
    <property type="term" value="F:oxidoreductase activity"/>
    <property type="evidence" value="ECO:0007669"/>
    <property type="project" value="UniProtKB-KW"/>
</dbReference>
<dbReference type="OrthoDB" id="1720422at2759"/>
<evidence type="ECO:0000313" key="4">
    <source>
        <dbReference type="Proteomes" id="UP000676310"/>
    </source>
</evidence>
<dbReference type="GeneID" id="67021687"/>
<dbReference type="RefSeq" id="XP_043173032.1">
    <property type="nucleotide sequence ID" value="XM_043317097.1"/>
</dbReference>
<proteinExistence type="predicted"/>
<sequence length="81" mass="9060">MSKCFQFVDEEKRAIDPTILTSNDGPSVNQVQLSRKHIVAAVDHSVERLRTFIDVLQIHRMGLDVPPEEIMKVVDGVSESG</sequence>
<keyword evidence="4" id="KW-1185">Reference proteome</keyword>
<dbReference type="EMBL" id="CAJRGZ010000025">
    <property type="protein sequence ID" value="CAG5180840.1"/>
    <property type="molecule type" value="Genomic_DNA"/>
</dbReference>
<dbReference type="AlphaFoldDB" id="A0A8J2IED3"/>
<evidence type="ECO:0000313" key="3">
    <source>
        <dbReference type="EMBL" id="CAG5180840.1"/>
    </source>
</evidence>
<name>A0A8J2IED3_9PLEO</name>
<comment type="caution">
    <text evidence="3">The sequence shown here is derived from an EMBL/GenBank/DDBJ whole genome shotgun (WGS) entry which is preliminary data.</text>
</comment>
<dbReference type="SUPFAM" id="SSF51430">
    <property type="entry name" value="NAD(P)-linked oxidoreductase"/>
    <property type="match status" value="1"/>
</dbReference>
<dbReference type="InterPro" id="IPR036812">
    <property type="entry name" value="NAD(P)_OxRdtase_dom_sf"/>
</dbReference>
<evidence type="ECO:0000256" key="1">
    <source>
        <dbReference type="ARBA" id="ARBA00023002"/>
    </source>
</evidence>
<evidence type="ECO:0000259" key="2">
    <source>
        <dbReference type="Pfam" id="PF00248"/>
    </source>
</evidence>
<protein>
    <recommendedName>
        <fullName evidence="2">NADP-dependent oxidoreductase domain-containing protein</fullName>
    </recommendedName>
</protein>
<reference evidence="3" key="1">
    <citation type="submission" date="2021-05" db="EMBL/GenBank/DDBJ databases">
        <authorList>
            <person name="Stam R."/>
        </authorList>
    </citation>
    <scope>NUCLEOTIDE SEQUENCE</scope>
    <source>
        <strain evidence="3">CS162</strain>
    </source>
</reference>
<feature type="domain" description="NADP-dependent oxidoreductase" evidence="2">
    <location>
        <begin position="19"/>
        <end position="81"/>
    </location>
</feature>
<organism evidence="3 4">
    <name type="scientific">Alternaria atra</name>
    <dbReference type="NCBI Taxonomy" id="119953"/>
    <lineage>
        <taxon>Eukaryota</taxon>
        <taxon>Fungi</taxon>
        <taxon>Dikarya</taxon>
        <taxon>Ascomycota</taxon>
        <taxon>Pezizomycotina</taxon>
        <taxon>Dothideomycetes</taxon>
        <taxon>Pleosporomycetidae</taxon>
        <taxon>Pleosporales</taxon>
        <taxon>Pleosporineae</taxon>
        <taxon>Pleosporaceae</taxon>
        <taxon>Alternaria</taxon>
        <taxon>Alternaria sect. Ulocladioides</taxon>
    </lineage>
</organism>
<keyword evidence="1" id="KW-0560">Oxidoreductase</keyword>
<dbReference type="Proteomes" id="UP000676310">
    <property type="component" value="Unassembled WGS sequence"/>
</dbReference>
<dbReference type="InterPro" id="IPR023210">
    <property type="entry name" value="NADP_OxRdtase_dom"/>
</dbReference>
<dbReference type="Gene3D" id="3.20.20.100">
    <property type="entry name" value="NADP-dependent oxidoreductase domain"/>
    <property type="match status" value="1"/>
</dbReference>
<dbReference type="Pfam" id="PF00248">
    <property type="entry name" value="Aldo_ket_red"/>
    <property type="match status" value="1"/>
</dbReference>
<accession>A0A8J2IED3</accession>